<protein>
    <submittedName>
        <fullName evidence="1">Uncharacterized protein</fullName>
    </submittedName>
</protein>
<dbReference type="EMBL" id="UGHF01000001">
    <property type="protein sequence ID" value="STO60891.1"/>
    <property type="molecule type" value="Genomic_DNA"/>
</dbReference>
<accession>A0A1V4B0I4</accession>
<name>A0A1V4B0I4_9PAST</name>
<dbReference type="STRING" id="733.B0186_06545"/>
<dbReference type="RefSeq" id="WP_078218570.1">
    <property type="nucleotide sequence ID" value="NZ_MUXZ01000018.1"/>
</dbReference>
<dbReference type="Proteomes" id="UP000254329">
    <property type="component" value="Unassembled WGS sequence"/>
</dbReference>
<keyword evidence="2" id="KW-1185">Reference proteome</keyword>
<gene>
    <name evidence="1" type="ORF">NCTC1659_02192</name>
</gene>
<dbReference type="AlphaFoldDB" id="A0A1V4B0I4"/>
<reference evidence="1 2" key="1">
    <citation type="submission" date="2018-06" db="EMBL/GenBank/DDBJ databases">
        <authorList>
            <consortium name="Pathogen Informatics"/>
            <person name="Doyle S."/>
        </authorList>
    </citation>
    <scope>NUCLEOTIDE SEQUENCE [LARGE SCALE GENOMIC DNA]</scope>
    <source>
        <strain evidence="1 2">NCTC1659</strain>
    </source>
</reference>
<evidence type="ECO:0000313" key="2">
    <source>
        <dbReference type="Proteomes" id="UP000254329"/>
    </source>
</evidence>
<proteinExistence type="predicted"/>
<evidence type="ECO:0000313" key="1">
    <source>
        <dbReference type="EMBL" id="STO60891.1"/>
    </source>
</evidence>
<organism evidence="1 2">
    <name type="scientific">Canicola haemoglobinophilus</name>
    <dbReference type="NCBI Taxonomy" id="733"/>
    <lineage>
        <taxon>Bacteria</taxon>
        <taxon>Pseudomonadati</taxon>
        <taxon>Pseudomonadota</taxon>
        <taxon>Gammaproteobacteria</taxon>
        <taxon>Pasteurellales</taxon>
        <taxon>Pasteurellaceae</taxon>
        <taxon>Canicola</taxon>
    </lineage>
</organism>
<sequence length="91" mass="10714">MTRSTKIKAKVSKRFQLTTAIKHYLNGGGIYRFMSLYDDNEPFPIEEVIALQKERIGEFKAELSRCYTDFLQGEITKNERLLKRLELKAKR</sequence>